<organism evidence="1 2">
    <name type="scientific">Caerostris extrusa</name>
    <name type="common">Bark spider</name>
    <name type="synonym">Caerostris bankana</name>
    <dbReference type="NCBI Taxonomy" id="172846"/>
    <lineage>
        <taxon>Eukaryota</taxon>
        <taxon>Metazoa</taxon>
        <taxon>Ecdysozoa</taxon>
        <taxon>Arthropoda</taxon>
        <taxon>Chelicerata</taxon>
        <taxon>Arachnida</taxon>
        <taxon>Araneae</taxon>
        <taxon>Araneomorphae</taxon>
        <taxon>Entelegynae</taxon>
        <taxon>Araneoidea</taxon>
        <taxon>Araneidae</taxon>
        <taxon>Caerostris</taxon>
    </lineage>
</organism>
<evidence type="ECO:0000313" key="1">
    <source>
        <dbReference type="EMBL" id="GIX81366.1"/>
    </source>
</evidence>
<proteinExistence type="predicted"/>
<accession>A0AAV4NBN9</accession>
<protein>
    <submittedName>
        <fullName evidence="1">Uncharacterized protein</fullName>
    </submittedName>
</protein>
<name>A0AAV4NBN9_CAEEX</name>
<dbReference type="AlphaFoldDB" id="A0AAV4NBN9"/>
<comment type="caution">
    <text evidence="1">The sequence shown here is derived from an EMBL/GenBank/DDBJ whole genome shotgun (WGS) entry which is preliminary data.</text>
</comment>
<keyword evidence="2" id="KW-1185">Reference proteome</keyword>
<dbReference type="Proteomes" id="UP001054945">
    <property type="component" value="Unassembled WGS sequence"/>
</dbReference>
<reference evidence="1 2" key="1">
    <citation type="submission" date="2021-06" db="EMBL/GenBank/DDBJ databases">
        <title>Caerostris extrusa draft genome.</title>
        <authorList>
            <person name="Kono N."/>
            <person name="Arakawa K."/>
        </authorList>
    </citation>
    <scope>NUCLEOTIDE SEQUENCE [LARGE SCALE GENOMIC DNA]</scope>
</reference>
<sequence>MESEVPLRRKEERNPIQKVLPRLASGKKRSIKMSLTVTVIKLLKSYFLKVQFNIHPSVILLANQILSPGCLRLLDQIVNTTRVLLVEMDSSFMERWLLDESKSRHKMSIFRTGI</sequence>
<dbReference type="EMBL" id="BPLR01020673">
    <property type="protein sequence ID" value="GIX81366.1"/>
    <property type="molecule type" value="Genomic_DNA"/>
</dbReference>
<gene>
    <name evidence="1" type="ORF">CEXT_43961</name>
</gene>
<evidence type="ECO:0000313" key="2">
    <source>
        <dbReference type="Proteomes" id="UP001054945"/>
    </source>
</evidence>